<dbReference type="AlphaFoldDB" id="A0A2T7PSS2"/>
<keyword evidence="1" id="KW-0472">Membrane</keyword>
<dbReference type="Proteomes" id="UP000245119">
    <property type="component" value="Linkage Group LG2"/>
</dbReference>
<keyword evidence="1" id="KW-1133">Transmembrane helix</keyword>
<dbReference type="InterPro" id="IPR001507">
    <property type="entry name" value="ZP_dom"/>
</dbReference>
<dbReference type="OrthoDB" id="6138691at2759"/>
<name>A0A2T7PSS2_POMCA</name>
<gene>
    <name evidence="3" type="ORF">C0Q70_03467</name>
</gene>
<evidence type="ECO:0000259" key="2">
    <source>
        <dbReference type="PROSITE" id="PS51034"/>
    </source>
</evidence>
<reference evidence="3 4" key="1">
    <citation type="submission" date="2018-04" db="EMBL/GenBank/DDBJ databases">
        <title>The genome of golden apple snail Pomacea canaliculata provides insight into stress tolerance and invasive adaptation.</title>
        <authorList>
            <person name="Liu C."/>
            <person name="Liu B."/>
            <person name="Ren Y."/>
            <person name="Zhang Y."/>
            <person name="Wang H."/>
            <person name="Li S."/>
            <person name="Jiang F."/>
            <person name="Yin L."/>
            <person name="Zhang G."/>
            <person name="Qian W."/>
            <person name="Fan W."/>
        </authorList>
    </citation>
    <scope>NUCLEOTIDE SEQUENCE [LARGE SCALE GENOMIC DNA]</scope>
    <source>
        <strain evidence="3">SZHN2017</strain>
        <tissue evidence="3">Muscle</tissue>
    </source>
</reference>
<comment type="caution">
    <text evidence="3">The sequence shown here is derived from an EMBL/GenBank/DDBJ whole genome shotgun (WGS) entry which is preliminary data.</text>
</comment>
<evidence type="ECO:0000313" key="3">
    <source>
        <dbReference type="EMBL" id="PVD36483.1"/>
    </source>
</evidence>
<accession>A0A2T7PSS2</accession>
<feature type="domain" description="ZP" evidence="2">
    <location>
        <begin position="1"/>
        <end position="183"/>
    </location>
</feature>
<sequence>MMNYQSPLRVSEYDSVVSLKCKFNTQNSNDVQTSVEVRPLHQPDRKLDLHTRTATQGSFGDMKVLTSEGQPLPLQTALDIGETIIIEFPFSQIPILNDLTLGVTDVTAFPSDITSGIQPTILVENGCIAMPGAVPTIEKSPNFVKVHLRAFRFRQSDKLHLVFNISACRVQALCSCQDPSRQRRDVTTGTVTSTHSQGYAVTLKLKPSRDSTRLAAPSFKGCLKTSEFSALLAMAAVATVAAVIALAVGGAISNIRFSFNPASVSNCQERLQMK</sequence>
<feature type="transmembrane region" description="Helical" evidence="1">
    <location>
        <begin position="228"/>
        <end position="252"/>
    </location>
</feature>
<keyword evidence="4" id="KW-1185">Reference proteome</keyword>
<dbReference type="EMBL" id="PZQS01000002">
    <property type="protein sequence ID" value="PVD36483.1"/>
    <property type="molecule type" value="Genomic_DNA"/>
</dbReference>
<proteinExistence type="predicted"/>
<keyword evidence="1" id="KW-0812">Transmembrane</keyword>
<dbReference type="PROSITE" id="PS51034">
    <property type="entry name" value="ZP_2"/>
    <property type="match status" value="1"/>
</dbReference>
<protein>
    <recommendedName>
        <fullName evidence="2">ZP domain-containing protein</fullName>
    </recommendedName>
</protein>
<organism evidence="3 4">
    <name type="scientific">Pomacea canaliculata</name>
    <name type="common">Golden apple snail</name>
    <dbReference type="NCBI Taxonomy" id="400727"/>
    <lineage>
        <taxon>Eukaryota</taxon>
        <taxon>Metazoa</taxon>
        <taxon>Spiralia</taxon>
        <taxon>Lophotrochozoa</taxon>
        <taxon>Mollusca</taxon>
        <taxon>Gastropoda</taxon>
        <taxon>Caenogastropoda</taxon>
        <taxon>Architaenioglossa</taxon>
        <taxon>Ampullarioidea</taxon>
        <taxon>Ampullariidae</taxon>
        <taxon>Pomacea</taxon>
    </lineage>
</organism>
<evidence type="ECO:0000256" key="1">
    <source>
        <dbReference type="SAM" id="Phobius"/>
    </source>
</evidence>
<evidence type="ECO:0000313" key="4">
    <source>
        <dbReference type="Proteomes" id="UP000245119"/>
    </source>
</evidence>